<evidence type="ECO:0000256" key="3">
    <source>
        <dbReference type="ARBA" id="ARBA00022989"/>
    </source>
</evidence>
<reference evidence="5" key="2">
    <citation type="submission" date="2023-05" db="EMBL/GenBank/DDBJ databases">
        <authorList>
            <person name="Schelkunov M.I."/>
        </authorList>
    </citation>
    <scope>NUCLEOTIDE SEQUENCE</scope>
    <source>
        <strain evidence="5">Hsosn_3</strain>
        <tissue evidence="5">Leaf</tissue>
    </source>
</reference>
<dbReference type="PANTHER" id="PTHR43394:SF18">
    <property type="entry name" value="ABC TRANSPORTER B FAMILY MEMBER 11-LIKE"/>
    <property type="match status" value="1"/>
</dbReference>
<dbReference type="InterPro" id="IPR027417">
    <property type="entry name" value="P-loop_NTPase"/>
</dbReference>
<evidence type="ECO:0000313" key="5">
    <source>
        <dbReference type="EMBL" id="KAK1393525.1"/>
    </source>
</evidence>
<evidence type="ECO:0000313" key="6">
    <source>
        <dbReference type="Proteomes" id="UP001237642"/>
    </source>
</evidence>
<dbReference type="GO" id="GO:0005524">
    <property type="term" value="F:ATP binding"/>
    <property type="evidence" value="ECO:0007669"/>
    <property type="project" value="InterPro"/>
</dbReference>
<name>A0AAD8MXG2_9APIA</name>
<evidence type="ECO:0000256" key="1">
    <source>
        <dbReference type="ARBA" id="ARBA00004141"/>
    </source>
</evidence>
<reference evidence="5" key="1">
    <citation type="submission" date="2023-02" db="EMBL/GenBank/DDBJ databases">
        <title>Genome of toxic invasive species Heracleum sosnowskyi carries increased number of genes despite the absence of recent whole-genome duplications.</title>
        <authorList>
            <person name="Schelkunov M."/>
            <person name="Shtratnikova V."/>
            <person name="Makarenko M."/>
            <person name="Klepikova A."/>
            <person name="Omelchenko D."/>
            <person name="Novikova G."/>
            <person name="Obukhova E."/>
            <person name="Bogdanov V."/>
            <person name="Penin A."/>
            <person name="Logacheva M."/>
        </authorList>
    </citation>
    <scope>NUCLEOTIDE SEQUENCE</scope>
    <source>
        <strain evidence="5">Hsosn_3</strain>
        <tissue evidence="5">Leaf</tissue>
    </source>
</reference>
<dbReference type="GO" id="GO:0015421">
    <property type="term" value="F:ABC-type oligopeptide transporter activity"/>
    <property type="evidence" value="ECO:0007669"/>
    <property type="project" value="TreeGrafter"/>
</dbReference>
<evidence type="ECO:0000256" key="4">
    <source>
        <dbReference type="ARBA" id="ARBA00023136"/>
    </source>
</evidence>
<dbReference type="GO" id="GO:0090374">
    <property type="term" value="P:oligopeptide export from mitochondrion"/>
    <property type="evidence" value="ECO:0007669"/>
    <property type="project" value="TreeGrafter"/>
</dbReference>
<organism evidence="5 6">
    <name type="scientific">Heracleum sosnowskyi</name>
    <dbReference type="NCBI Taxonomy" id="360622"/>
    <lineage>
        <taxon>Eukaryota</taxon>
        <taxon>Viridiplantae</taxon>
        <taxon>Streptophyta</taxon>
        <taxon>Embryophyta</taxon>
        <taxon>Tracheophyta</taxon>
        <taxon>Spermatophyta</taxon>
        <taxon>Magnoliopsida</taxon>
        <taxon>eudicotyledons</taxon>
        <taxon>Gunneridae</taxon>
        <taxon>Pentapetalae</taxon>
        <taxon>asterids</taxon>
        <taxon>campanulids</taxon>
        <taxon>Apiales</taxon>
        <taxon>Apiaceae</taxon>
        <taxon>Apioideae</taxon>
        <taxon>apioid superclade</taxon>
        <taxon>Tordylieae</taxon>
        <taxon>Tordyliinae</taxon>
        <taxon>Heracleum</taxon>
    </lineage>
</organism>
<accession>A0AAD8MXG2</accession>
<dbReference type="PANTHER" id="PTHR43394">
    <property type="entry name" value="ATP-DEPENDENT PERMEASE MDL1, MITOCHONDRIAL"/>
    <property type="match status" value="1"/>
</dbReference>
<dbReference type="InterPro" id="IPR039421">
    <property type="entry name" value="Type_1_exporter"/>
</dbReference>
<keyword evidence="2" id="KW-0812">Transmembrane</keyword>
<protein>
    <submittedName>
        <fullName evidence="5">Uncharacterized protein</fullName>
    </submittedName>
</protein>
<dbReference type="GO" id="GO:0005743">
    <property type="term" value="C:mitochondrial inner membrane"/>
    <property type="evidence" value="ECO:0007669"/>
    <property type="project" value="TreeGrafter"/>
</dbReference>
<keyword evidence="3" id="KW-1133">Transmembrane helix</keyword>
<dbReference type="Gene3D" id="1.20.1560.10">
    <property type="entry name" value="ABC transporter type 1, transmembrane domain"/>
    <property type="match status" value="1"/>
</dbReference>
<dbReference type="Proteomes" id="UP001237642">
    <property type="component" value="Unassembled WGS sequence"/>
</dbReference>
<dbReference type="InterPro" id="IPR036640">
    <property type="entry name" value="ABC1_TM_sf"/>
</dbReference>
<comment type="subcellular location">
    <subcellularLocation>
        <location evidence="1">Membrane</location>
        <topology evidence="1">Multi-pass membrane protein</topology>
    </subcellularLocation>
</comment>
<dbReference type="EMBL" id="JAUIZM010000003">
    <property type="protein sequence ID" value="KAK1393525.1"/>
    <property type="molecule type" value="Genomic_DNA"/>
</dbReference>
<evidence type="ECO:0000256" key="2">
    <source>
        <dbReference type="ARBA" id="ARBA00022692"/>
    </source>
</evidence>
<comment type="caution">
    <text evidence="5">The sequence shown here is derived from an EMBL/GenBank/DDBJ whole genome shotgun (WGS) entry which is preliminary data.</text>
</comment>
<keyword evidence="6" id="KW-1185">Reference proteome</keyword>
<proteinExistence type="predicted"/>
<gene>
    <name evidence="5" type="ORF">POM88_012581</name>
</gene>
<dbReference type="Gene3D" id="3.40.50.300">
    <property type="entry name" value="P-loop containing nucleotide triphosphate hydrolases"/>
    <property type="match status" value="1"/>
</dbReference>
<sequence length="150" mass="16053">MEGHFDFPKLGNKLNKAVEVTKNNIDGSSVFIALTMAATGISQSGSFAPDKSKSSTATTSIYSILDRKSKIDPCDESGMTLDNGFDSVAGGERYTVIWWKEAASGHCTCHDVIVVLKNGVIVEKGKHEGLMNIKDGFYASLVALQTNTSS</sequence>
<dbReference type="AlphaFoldDB" id="A0AAD8MXG2"/>
<keyword evidence="4" id="KW-0472">Membrane</keyword>